<organism evidence="3 4">
    <name type="scientific">Carassius auratus</name>
    <name type="common">Goldfish</name>
    <dbReference type="NCBI Taxonomy" id="7957"/>
    <lineage>
        <taxon>Eukaryota</taxon>
        <taxon>Metazoa</taxon>
        <taxon>Chordata</taxon>
        <taxon>Craniata</taxon>
        <taxon>Vertebrata</taxon>
        <taxon>Euteleostomi</taxon>
        <taxon>Actinopterygii</taxon>
        <taxon>Neopterygii</taxon>
        <taxon>Teleostei</taxon>
        <taxon>Ostariophysi</taxon>
        <taxon>Cypriniformes</taxon>
        <taxon>Cyprinidae</taxon>
        <taxon>Cyprininae</taxon>
        <taxon>Carassius</taxon>
    </lineage>
</organism>
<dbReference type="GeneID" id="113045407"/>
<dbReference type="KEGG" id="caua:113045407"/>
<feature type="domain" description="SWIM-type" evidence="2">
    <location>
        <begin position="82"/>
        <end position="120"/>
    </location>
</feature>
<keyword evidence="1" id="KW-0862">Zinc</keyword>
<keyword evidence="1" id="KW-0479">Metal-binding</keyword>
<sequence length="252" mass="28326">MAVWTTSFTVYATNLSYLPPLTLNIVESWADEGSKIPRSILLKGYSNWIEGYIHDVEVKRNEAGCSVRARSFRSMRKNEPPYNMKVELASENPFIRYTHCTCKAGLGHCNHLLGLLYTLAHYLKMEHKSVPPRASKTSLPQTWHVPSRTLGLKPKPISTVSVSKVKPPNSSTHRVNRTSEGILPNVYCPVPVPLPCSEFEENLRENLKASGSRSHMFKLLTASNQQKQLVTTEFGDLPLGSVLSYQLPQVLY</sequence>
<gene>
    <name evidence="4" type="primary">LOC113045407</name>
</gene>
<dbReference type="AlphaFoldDB" id="A0A6P6JQP6"/>
<proteinExistence type="predicted"/>
<keyword evidence="1" id="KW-0863">Zinc-finger</keyword>
<evidence type="ECO:0000259" key="2">
    <source>
        <dbReference type="PROSITE" id="PS50966"/>
    </source>
</evidence>
<name>A0A6P6JQP6_CARAU</name>
<evidence type="ECO:0000256" key="1">
    <source>
        <dbReference type="PROSITE-ProRule" id="PRU00325"/>
    </source>
</evidence>
<dbReference type="RefSeq" id="XP_026061577.1">
    <property type="nucleotide sequence ID" value="XM_026205792.1"/>
</dbReference>
<evidence type="ECO:0000313" key="3">
    <source>
        <dbReference type="Proteomes" id="UP000515129"/>
    </source>
</evidence>
<keyword evidence="3" id="KW-1185">Reference proteome</keyword>
<reference evidence="4" key="1">
    <citation type="submission" date="2025-08" db="UniProtKB">
        <authorList>
            <consortium name="RefSeq"/>
        </authorList>
    </citation>
    <scope>IDENTIFICATION</scope>
    <source>
        <strain evidence="4">Wakin</strain>
        <tissue evidence="4">Muscle</tissue>
    </source>
</reference>
<dbReference type="OrthoDB" id="261614at2759"/>
<accession>A0A6P6JQP6</accession>
<dbReference type="Proteomes" id="UP000515129">
    <property type="component" value="Chromosome 27"/>
</dbReference>
<protein>
    <submittedName>
        <fullName evidence="4">Uncharacterized protein LOC113045407</fullName>
    </submittedName>
</protein>
<dbReference type="PROSITE" id="PS50966">
    <property type="entry name" value="ZF_SWIM"/>
    <property type="match status" value="1"/>
</dbReference>
<evidence type="ECO:0000313" key="4">
    <source>
        <dbReference type="RefSeq" id="XP_026061577.1"/>
    </source>
</evidence>
<dbReference type="GO" id="GO:0008270">
    <property type="term" value="F:zinc ion binding"/>
    <property type="evidence" value="ECO:0007669"/>
    <property type="project" value="UniProtKB-KW"/>
</dbReference>
<dbReference type="InterPro" id="IPR007527">
    <property type="entry name" value="Znf_SWIM"/>
</dbReference>